<name>A0A3N1ZVI6_9ACTN</name>
<keyword evidence="1" id="KW-0805">Transcription regulation</keyword>
<sequence>MAKDVRERMVVGATKLLASKGLQATSFSEVIELTETPRGSIYHHFPGGKDELVLAALDEAERRMLDAISAAGQVSAETVLQAVVEVWRDLLSTTEVTTGCAAVAVTVATDNEALLDASAHVFETWTERLTDLFTEAGLEAETARSFASTVLATVEGAVVIARAKRSLEAYDQSVALLGILLKALKA</sequence>
<dbReference type="PROSITE" id="PS50977">
    <property type="entry name" value="HTH_TETR_2"/>
    <property type="match status" value="1"/>
</dbReference>
<dbReference type="InterPro" id="IPR054156">
    <property type="entry name" value="YxaF_TetR_C"/>
</dbReference>
<evidence type="ECO:0000313" key="6">
    <source>
        <dbReference type="EMBL" id="ROR54854.1"/>
    </source>
</evidence>
<dbReference type="Proteomes" id="UP000275749">
    <property type="component" value="Unassembled WGS sequence"/>
</dbReference>
<accession>A0A3N1ZVI6</accession>
<dbReference type="GO" id="GO:0003677">
    <property type="term" value="F:DNA binding"/>
    <property type="evidence" value="ECO:0007669"/>
    <property type="project" value="UniProtKB-UniRule"/>
</dbReference>
<dbReference type="PANTHER" id="PTHR47506">
    <property type="entry name" value="TRANSCRIPTIONAL REGULATORY PROTEIN"/>
    <property type="match status" value="1"/>
</dbReference>
<organism evidence="6 7">
    <name type="scientific">Luteococcus japonicus</name>
    <dbReference type="NCBI Taxonomy" id="33984"/>
    <lineage>
        <taxon>Bacteria</taxon>
        <taxon>Bacillati</taxon>
        <taxon>Actinomycetota</taxon>
        <taxon>Actinomycetes</taxon>
        <taxon>Propionibacteriales</taxon>
        <taxon>Propionibacteriaceae</taxon>
        <taxon>Luteococcus</taxon>
    </lineage>
</organism>
<evidence type="ECO:0000313" key="7">
    <source>
        <dbReference type="Proteomes" id="UP000275749"/>
    </source>
</evidence>
<dbReference type="InterPro" id="IPR001647">
    <property type="entry name" value="HTH_TetR"/>
</dbReference>
<evidence type="ECO:0000259" key="5">
    <source>
        <dbReference type="PROSITE" id="PS50977"/>
    </source>
</evidence>
<reference evidence="6 7" key="1">
    <citation type="submission" date="2018-11" db="EMBL/GenBank/DDBJ databases">
        <title>Sequencing the genomes of 1000 actinobacteria strains.</title>
        <authorList>
            <person name="Klenk H.-P."/>
        </authorList>
    </citation>
    <scope>NUCLEOTIDE SEQUENCE [LARGE SCALE GENOMIC DNA]</scope>
    <source>
        <strain evidence="6 7">DSM 10546</strain>
    </source>
</reference>
<dbReference type="InterPro" id="IPR009057">
    <property type="entry name" value="Homeodomain-like_sf"/>
</dbReference>
<gene>
    <name evidence="6" type="ORF">EDD41_2087</name>
</gene>
<evidence type="ECO:0000256" key="4">
    <source>
        <dbReference type="PROSITE-ProRule" id="PRU00335"/>
    </source>
</evidence>
<proteinExistence type="predicted"/>
<dbReference type="SUPFAM" id="SSF48498">
    <property type="entry name" value="Tetracyclin repressor-like, C-terminal domain"/>
    <property type="match status" value="1"/>
</dbReference>
<keyword evidence="3" id="KW-0804">Transcription</keyword>
<protein>
    <submittedName>
        <fullName evidence="6">TetR family transcriptional regulator</fullName>
    </submittedName>
</protein>
<evidence type="ECO:0000256" key="3">
    <source>
        <dbReference type="ARBA" id="ARBA00023163"/>
    </source>
</evidence>
<keyword evidence="2 4" id="KW-0238">DNA-binding</keyword>
<feature type="domain" description="HTH tetR-type" evidence="5">
    <location>
        <begin position="3"/>
        <end position="63"/>
    </location>
</feature>
<evidence type="ECO:0000256" key="1">
    <source>
        <dbReference type="ARBA" id="ARBA00023015"/>
    </source>
</evidence>
<comment type="caution">
    <text evidence="6">The sequence shown here is derived from an EMBL/GenBank/DDBJ whole genome shotgun (WGS) entry which is preliminary data.</text>
</comment>
<dbReference type="Gene3D" id="1.10.357.10">
    <property type="entry name" value="Tetracycline Repressor, domain 2"/>
    <property type="match status" value="1"/>
</dbReference>
<feature type="DNA-binding region" description="H-T-H motif" evidence="4">
    <location>
        <begin position="26"/>
        <end position="45"/>
    </location>
</feature>
<dbReference type="AlphaFoldDB" id="A0A3N1ZVI6"/>
<dbReference type="EMBL" id="RKHG01000001">
    <property type="protein sequence ID" value="ROR54854.1"/>
    <property type="molecule type" value="Genomic_DNA"/>
</dbReference>
<evidence type="ECO:0000256" key="2">
    <source>
        <dbReference type="ARBA" id="ARBA00023125"/>
    </source>
</evidence>
<dbReference type="InterPro" id="IPR036271">
    <property type="entry name" value="Tet_transcr_reg_TetR-rel_C_sf"/>
</dbReference>
<dbReference type="Pfam" id="PF00440">
    <property type="entry name" value="TetR_N"/>
    <property type="match status" value="1"/>
</dbReference>
<dbReference type="Pfam" id="PF21993">
    <property type="entry name" value="TetR_C_13_2"/>
    <property type="match status" value="1"/>
</dbReference>
<dbReference type="PANTHER" id="PTHR47506:SF3">
    <property type="entry name" value="HTH-TYPE TRANSCRIPTIONAL REGULATOR LMRA"/>
    <property type="match status" value="1"/>
</dbReference>
<dbReference type="SUPFAM" id="SSF46689">
    <property type="entry name" value="Homeodomain-like"/>
    <property type="match status" value="1"/>
</dbReference>